<accession>A0A8T9MW56</accession>
<gene>
    <name evidence="2" type="ORF">LVJ77_06620</name>
</gene>
<organism evidence="2 3">
    <name type="scientific">Conchiformibius kuhniae</name>
    <dbReference type="NCBI Taxonomy" id="211502"/>
    <lineage>
        <taxon>Bacteria</taxon>
        <taxon>Pseudomonadati</taxon>
        <taxon>Pseudomonadota</taxon>
        <taxon>Betaproteobacteria</taxon>
        <taxon>Neisseriales</taxon>
        <taxon>Neisseriaceae</taxon>
        <taxon>Conchiformibius</taxon>
    </lineage>
</organism>
<reference evidence="2" key="1">
    <citation type="journal article" date="2022" name="Res Sq">
        <title>Evolution of multicellular longitudinally dividing oral cavity symbionts (Neisseriaceae).</title>
        <authorList>
            <person name="Nyongesa S."/>
            <person name="Weber P."/>
            <person name="Bernet E."/>
            <person name="Pullido F."/>
            <person name="Nieckarz M."/>
            <person name="Delaby M."/>
            <person name="Nieves C."/>
            <person name="Viehboeck T."/>
            <person name="Krause N."/>
            <person name="Rivera-Millot A."/>
            <person name="Nakamura A."/>
            <person name="Vischer N."/>
            <person name="VanNieuwenhze M."/>
            <person name="Brun Y."/>
            <person name="Cava F."/>
            <person name="Bulgheresi S."/>
            <person name="Veyrier F."/>
        </authorList>
    </citation>
    <scope>NUCLEOTIDE SEQUENCE</scope>
    <source>
        <strain evidence="2">17694</strain>
    </source>
</reference>
<protein>
    <submittedName>
        <fullName evidence="2">Uncharacterized protein</fullName>
    </submittedName>
</protein>
<dbReference type="RefSeq" id="WP_027009222.1">
    <property type="nucleotide sequence ID" value="NZ_CP091521.1"/>
</dbReference>
<keyword evidence="3" id="KW-1185">Reference proteome</keyword>
<feature type="compositionally biased region" description="Basic and acidic residues" evidence="1">
    <location>
        <begin position="43"/>
        <end position="63"/>
    </location>
</feature>
<name>A0A8T9MW56_9NEIS</name>
<dbReference type="KEGG" id="ckh:LVJ77_06620"/>
<dbReference type="Proteomes" id="UP000831534">
    <property type="component" value="Chromosome"/>
</dbReference>
<dbReference type="AlphaFoldDB" id="A0A8T9MW56"/>
<evidence type="ECO:0000256" key="1">
    <source>
        <dbReference type="SAM" id="MobiDB-lite"/>
    </source>
</evidence>
<evidence type="ECO:0000313" key="3">
    <source>
        <dbReference type="Proteomes" id="UP000831534"/>
    </source>
</evidence>
<proteinExistence type="predicted"/>
<evidence type="ECO:0000313" key="2">
    <source>
        <dbReference type="EMBL" id="UOP04133.1"/>
    </source>
</evidence>
<sequence length="109" mass="11952">MIFQGALSETPPAGALTAHFPCHEGAVAPYQGACSGWHAAPDGQHHTGTEPVRTDKNPPEHTPPHRPGKNETAAQPHCRNVCWGIAYYYCRSRNGYRLHVPFDGHTPIF</sequence>
<reference evidence="2" key="2">
    <citation type="submission" date="2024-09" db="EMBL/GenBank/DDBJ databases">
        <authorList>
            <person name="Veyrier F.J."/>
        </authorList>
    </citation>
    <scope>NUCLEOTIDE SEQUENCE</scope>
    <source>
        <strain evidence="2">17694</strain>
    </source>
</reference>
<dbReference type="EMBL" id="CP091521">
    <property type="protein sequence ID" value="UOP04133.1"/>
    <property type="molecule type" value="Genomic_DNA"/>
</dbReference>
<feature type="region of interest" description="Disordered" evidence="1">
    <location>
        <begin position="38"/>
        <end position="74"/>
    </location>
</feature>